<protein>
    <submittedName>
        <fullName evidence="2">Uncharacterized protein</fullName>
    </submittedName>
</protein>
<organism evidence="2 3">
    <name type="scientific">Spirosoma foliorum</name>
    <dbReference type="NCBI Taxonomy" id="2710596"/>
    <lineage>
        <taxon>Bacteria</taxon>
        <taxon>Pseudomonadati</taxon>
        <taxon>Bacteroidota</taxon>
        <taxon>Cytophagia</taxon>
        <taxon>Cytophagales</taxon>
        <taxon>Cytophagaceae</taxon>
        <taxon>Spirosoma</taxon>
    </lineage>
</organism>
<feature type="signal peptide" evidence="1">
    <location>
        <begin position="1"/>
        <end position="21"/>
    </location>
</feature>
<gene>
    <name evidence="2" type="ORF">H3H32_14950</name>
</gene>
<proteinExistence type="predicted"/>
<keyword evidence="3" id="KW-1185">Reference proteome</keyword>
<evidence type="ECO:0000256" key="1">
    <source>
        <dbReference type="SAM" id="SignalP"/>
    </source>
</evidence>
<dbReference type="AlphaFoldDB" id="A0A7G5H4Q1"/>
<dbReference type="EMBL" id="CP059732">
    <property type="protein sequence ID" value="QMW06093.1"/>
    <property type="molecule type" value="Genomic_DNA"/>
</dbReference>
<dbReference type="Proteomes" id="UP000515369">
    <property type="component" value="Chromosome"/>
</dbReference>
<evidence type="ECO:0000313" key="2">
    <source>
        <dbReference type="EMBL" id="QMW06093.1"/>
    </source>
</evidence>
<name>A0A7G5H4Q1_9BACT</name>
<evidence type="ECO:0000313" key="3">
    <source>
        <dbReference type="Proteomes" id="UP000515369"/>
    </source>
</evidence>
<feature type="chain" id="PRO_5028954644" evidence="1">
    <location>
        <begin position="22"/>
        <end position="204"/>
    </location>
</feature>
<dbReference type="KEGG" id="sfol:H3H32_14950"/>
<accession>A0A7G5H4Q1</accession>
<reference evidence="2 3" key="1">
    <citation type="submission" date="2020-07" db="EMBL/GenBank/DDBJ databases">
        <title>Spirosoma foliorum sp. nov., isolated from the leaves on the Nejang mountain Korea, Republic of.</title>
        <authorList>
            <person name="Ho H."/>
            <person name="Lee Y.-J."/>
            <person name="Nurcahyanto D.-A."/>
            <person name="Kim S.-G."/>
        </authorList>
    </citation>
    <scope>NUCLEOTIDE SEQUENCE [LARGE SCALE GENOMIC DNA]</scope>
    <source>
        <strain evidence="2 3">PL0136</strain>
    </source>
</reference>
<dbReference type="RefSeq" id="WP_182463465.1">
    <property type="nucleotide sequence ID" value="NZ_CP059732.1"/>
</dbReference>
<sequence length="204" mass="23343">MKTLLTGILLIVSTYATFGQAGRTTPMYRGYPVIIPSRPTPYVQPIVYQLHDGIARLTDGSQLQGRFLYNKNSSFTFYQDGHSPGMNIPAYKFEYLKLVGADTAATPRNDSTVFLRVRNQLCRRLTVGKVGLYDKTYSINEDKGKIGYVLFTWDNDGKIKRLQNLEQANQWFYQICQENNWPNSDVFLSKTEIIKRLAQLDPIP</sequence>
<keyword evidence="1" id="KW-0732">Signal</keyword>